<name>A0A914WZ94_9BILA</name>
<evidence type="ECO:0000256" key="2">
    <source>
        <dbReference type="SAM" id="Phobius"/>
    </source>
</evidence>
<keyword evidence="2" id="KW-1133">Transmembrane helix</keyword>
<dbReference type="Proteomes" id="UP000887566">
    <property type="component" value="Unplaced"/>
</dbReference>
<proteinExistence type="predicted"/>
<dbReference type="AlphaFoldDB" id="A0A914WZ94"/>
<feature type="transmembrane region" description="Helical" evidence="2">
    <location>
        <begin position="313"/>
        <end position="338"/>
    </location>
</feature>
<keyword evidence="2" id="KW-0812">Transmembrane</keyword>
<evidence type="ECO:0000256" key="3">
    <source>
        <dbReference type="SAM" id="SignalP"/>
    </source>
</evidence>
<feature type="region of interest" description="Disordered" evidence="1">
    <location>
        <begin position="257"/>
        <end position="306"/>
    </location>
</feature>
<evidence type="ECO:0000313" key="4">
    <source>
        <dbReference type="Proteomes" id="UP000887566"/>
    </source>
</evidence>
<accession>A0A914WZ94</accession>
<keyword evidence="4" id="KW-1185">Reference proteome</keyword>
<organism evidence="4 5">
    <name type="scientific">Plectus sambesii</name>
    <dbReference type="NCBI Taxonomy" id="2011161"/>
    <lineage>
        <taxon>Eukaryota</taxon>
        <taxon>Metazoa</taxon>
        <taxon>Ecdysozoa</taxon>
        <taxon>Nematoda</taxon>
        <taxon>Chromadorea</taxon>
        <taxon>Plectida</taxon>
        <taxon>Plectina</taxon>
        <taxon>Plectoidea</taxon>
        <taxon>Plectidae</taxon>
        <taxon>Plectus</taxon>
    </lineage>
</organism>
<evidence type="ECO:0000256" key="1">
    <source>
        <dbReference type="SAM" id="MobiDB-lite"/>
    </source>
</evidence>
<evidence type="ECO:0000313" key="5">
    <source>
        <dbReference type="WBParaSite" id="PSAMB.scaffold5690size11087.g27102.t1"/>
    </source>
</evidence>
<protein>
    <submittedName>
        <fullName evidence="5">Uncharacterized protein</fullName>
    </submittedName>
</protein>
<feature type="compositionally biased region" description="Low complexity" evidence="1">
    <location>
        <begin position="257"/>
        <end position="268"/>
    </location>
</feature>
<keyword evidence="2" id="KW-0472">Membrane</keyword>
<reference evidence="5" key="1">
    <citation type="submission" date="2022-11" db="UniProtKB">
        <authorList>
            <consortium name="WormBaseParasite"/>
        </authorList>
    </citation>
    <scope>IDENTIFICATION</scope>
</reference>
<feature type="signal peptide" evidence="3">
    <location>
        <begin position="1"/>
        <end position="18"/>
    </location>
</feature>
<feature type="chain" id="PRO_5036757572" evidence="3">
    <location>
        <begin position="19"/>
        <end position="391"/>
    </location>
</feature>
<keyword evidence="3" id="KW-0732">Signal</keyword>
<feature type="compositionally biased region" description="Pro residues" evidence="1">
    <location>
        <begin position="276"/>
        <end position="302"/>
    </location>
</feature>
<sequence>MRTGAILLILHCAAIVLTVPTELLRKRRASESNVFDDLPADGCLLKECRKWLTAVVPLMSDAITDKQFDQLKELISDVSLSCKLGPDPRHAEVSLFLPSTQAFSSWLTTESKLVALLSSLTKSDLTQPTSASISPKDLIERSLTLVNRRLNAKEGRYILLITDQDIDFGQMNPRKLSTESGVVFQMVRLANQEDSNSADDPITAAQRKLLGDNFHRYKSYDDFFAATRIFTPCGQQERPQNQQQKDLVENAADLRLSSQSSMQSDQGQPPLFAPQAFPPPPPPRPPPPPPRPPRPPPPPPPPRSEDKTARVEILGMSIIGLITAIIMVIVAFLLGFCFARALMWRRMSVEARNMATLDNRNNRDLELAISRINKIDNSTRGNLNTQCSTSS</sequence>
<dbReference type="WBParaSite" id="PSAMB.scaffold5690size11087.g27102.t1">
    <property type="protein sequence ID" value="PSAMB.scaffold5690size11087.g27102.t1"/>
    <property type="gene ID" value="PSAMB.scaffold5690size11087.g27102"/>
</dbReference>